<sequence length="429" mass="47997">MAAEKKKRRAKGDGSIFQRADGYWVAVVELPPGLNGKRNSKRIVRKSKADAMTELRKIRTQVERGEVVTSRNVIMSVWCEHWLTEIAPTKLRPAALDTNRSYINNHILPAIGRKRLDRLTADDIRSVTRIMTRPTEEGGKGLATGTAKNVHWLMSGILDDAVKSGRVHNNVVDRVAPPAVVRTVRRPLTYTECMEILRHLAAHADATRNTPDELPAVQALARWTFGIFTGTRQEDILGLTWDMIDLNTATADIRRSLQWLPLRDGYSRGHGRHLTGPDLYPREAFKVDPGVVFEPLWRSACLVETKTRRRRIVPLIPQLVASLRRLHEIDTTQRAGNLVFTRPDGRPLRRQDDTNAWNELCRGLGIEGVHQHGARHTTATLLLEASVPEDVRMAILGHSTAAAHRGYAHVDQTVTRAALEGAFSGMLDG</sequence>
<accession>A0A5C5RSX2</accession>
<evidence type="ECO:0000313" key="6">
    <source>
        <dbReference type="EMBL" id="TWS25553.1"/>
    </source>
</evidence>
<keyword evidence="3" id="KW-0238">DNA-binding</keyword>
<dbReference type="Pfam" id="PF14659">
    <property type="entry name" value="Phage_int_SAM_3"/>
    <property type="match status" value="1"/>
</dbReference>
<dbReference type="EMBL" id="VIGX01000026">
    <property type="protein sequence ID" value="TWS25553.1"/>
    <property type="molecule type" value="Genomic_DNA"/>
</dbReference>
<dbReference type="Gene3D" id="1.10.443.10">
    <property type="entry name" value="Intergrase catalytic core"/>
    <property type="match status" value="1"/>
</dbReference>
<keyword evidence="4" id="KW-0233">DNA recombination</keyword>
<feature type="domain" description="Tyr recombinase" evidence="5">
    <location>
        <begin position="185"/>
        <end position="420"/>
    </location>
</feature>
<dbReference type="Pfam" id="PF00589">
    <property type="entry name" value="Phage_integrase"/>
    <property type="match status" value="1"/>
</dbReference>
<dbReference type="AlphaFoldDB" id="A0A5C5RSX2"/>
<dbReference type="InterPro" id="IPR004107">
    <property type="entry name" value="Integrase_SAM-like_N"/>
</dbReference>
<dbReference type="PROSITE" id="PS51898">
    <property type="entry name" value="TYR_RECOMBINASE"/>
    <property type="match status" value="1"/>
</dbReference>
<dbReference type="PANTHER" id="PTHR30629:SF2">
    <property type="entry name" value="PROPHAGE INTEGRASE INTS-RELATED"/>
    <property type="match status" value="1"/>
</dbReference>
<dbReference type="InterPro" id="IPR010998">
    <property type="entry name" value="Integrase_recombinase_N"/>
</dbReference>
<evidence type="ECO:0000256" key="3">
    <source>
        <dbReference type="ARBA" id="ARBA00023125"/>
    </source>
</evidence>
<protein>
    <submittedName>
        <fullName evidence="6">Tyrosine-type recombinase/integrase</fullName>
    </submittedName>
</protein>
<dbReference type="SUPFAM" id="SSF56349">
    <property type="entry name" value="DNA breaking-rejoining enzymes"/>
    <property type="match status" value="1"/>
</dbReference>
<evidence type="ECO:0000313" key="7">
    <source>
        <dbReference type="Proteomes" id="UP000319375"/>
    </source>
</evidence>
<dbReference type="InterPro" id="IPR050808">
    <property type="entry name" value="Phage_Integrase"/>
</dbReference>
<dbReference type="GO" id="GO:0003677">
    <property type="term" value="F:DNA binding"/>
    <property type="evidence" value="ECO:0007669"/>
    <property type="project" value="UniProtKB-KW"/>
</dbReference>
<proteinExistence type="inferred from homology"/>
<keyword evidence="7" id="KW-1185">Reference proteome</keyword>
<organism evidence="6 7">
    <name type="scientific">Tsukamurella conjunctivitidis</name>
    <dbReference type="NCBI Taxonomy" id="2592068"/>
    <lineage>
        <taxon>Bacteria</taxon>
        <taxon>Bacillati</taxon>
        <taxon>Actinomycetota</taxon>
        <taxon>Actinomycetes</taxon>
        <taxon>Mycobacteriales</taxon>
        <taxon>Tsukamurellaceae</taxon>
        <taxon>Tsukamurella</taxon>
    </lineage>
</organism>
<gene>
    <name evidence="6" type="ORF">FK530_22805</name>
</gene>
<dbReference type="PANTHER" id="PTHR30629">
    <property type="entry name" value="PROPHAGE INTEGRASE"/>
    <property type="match status" value="1"/>
</dbReference>
<comment type="caution">
    <text evidence="6">The sequence shown here is derived from an EMBL/GenBank/DDBJ whole genome shotgun (WGS) entry which is preliminary data.</text>
</comment>
<dbReference type="InterPro" id="IPR002104">
    <property type="entry name" value="Integrase_catalytic"/>
</dbReference>
<dbReference type="OrthoDB" id="4326943at2"/>
<dbReference type="GO" id="GO:0006310">
    <property type="term" value="P:DNA recombination"/>
    <property type="evidence" value="ECO:0007669"/>
    <property type="project" value="UniProtKB-KW"/>
</dbReference>
<evidence type="ECO:0000256" key="2">
    <source>
        <dbReference type="ARBA" id="ARBA00022908"/>
    </source>
</evidence>
<reference evidence="6 7" key="1">
    <citation type="submission" date="2019-06" db="EMBL/GenBank/DDBJ databases">
        <title>Tsukamurella conjunctivitidis sp. nov., Tsukamurella assacharolytica sp. nov. and Tsukamurella sputae sp. nov. isolated from patients with conjunctivitis, bacteraemia (lymphoma) and respiratory infection (sputum) in Hong Kong.</title>
        <authorList>
            <person name="Teng J.L.L."/>
            <person name="Lee H.H."/>
            <person name="Fong J.Y.H."/>
            <person name="Fok K.M.N."/>
            <person name="Lau S.K.P."/>
            <person name="Woo P.C.Y."/>
        </authorList>
    </citation>
    <scope>NUCLEOTIDE SEQUENCE [LARGE SCALE GENOMIC DNA]</scope>
    <source>
        <strain evidence="6 7">HKU72</strain>
    </source>
</reference>
<dbReference type="Proteomes" id="UP000319375">
    <property type="component" value="Unassembled WGS sequence"/>
</dbReference>
<comment type="similarity">
    <text evidence="1">Belongs to the 'phage' integrase family.</text>
</comment>
<keyword evidence="2" id="KW-0229">DNA integration</keyword>
<evidence type="ECO:0000256" key="1">
    <source>
        <dbReference type="ARBA" id="ARBA00008857"/>
    </source>
</evidence>
<dbReference type="GO" id="GO:0015074">
    <property type="term" value="P:DNA integration"/>
    <property type="evidence" value="ECO:0007669"/>
    <property type="project" value="UniProtKB-KW"/>
</dbReference>
<dbReference type="InterPro" id="IPR013762">
    <property type="entry name" value="Integrase-like_cat_sf"/>
</dbReference>
<dbReference type="Gene3D" id="1.10.150.130">
    <property type="match status" value="1"/>
</dbReference>
<evidence type="ECO:0000256" key="4">
    <source>
        <dbReference type="ARBA" id="ARBA00023172"/>
    </source>
</evidence>
<dbReference type="RefSeq" id="WP_146489228.1">
    <property type="nucleotide sequence ID" value="NZ_VIGX01000026.1"/>
</dbReference>
<name>A0A5C5RSX2_9ACTN</name>
<evidence type="ECO:0000259" key="5">
    <source>
        <dbReference type="PROSITE" id="PS51898"/>
    </source>
</evidence>
<dbReference type="InterPro" id="IPR011010">
    <property type="entry name" value="DNA_brk_join_enz"/>
</dbReference>